<comment type="caution">
    <text evidence="7">The sequence shown here is derived from an EMBL/GenBank/DDBJ whole genome shotgun (WGS) entry which is preliminary data.</text>
</comment>
<dbReference type="PROSITE" id="PS51755">
    <property type="entry name" value="OMPR_PHOB"/>
    <property type="match status" value="1"/>
</dbReference>
<dbReference type="GO" id="GO:0003677">
    <property type="term" value="F:DNA binding"/>
    <property type="evidence" value="ECO:0007669"/>
    <property type="project" value="UniProtKB-UniRule"/>
</dbReference>
<evidence type="ECO:0000313" key="7">
    <source>
        <dbReference type="EMBL" id="TDC26137.1"/>
    </source>
</evidence>
<dbReference type="InterPro" id="IPR019734">
    <property type="entry name" value="TPR_rpt"/>
</dbReference>
<comment type="similarity">
    <text evidence="1">Belongs to the AfsR/DnrI/RedD regulatory family.</text>
</comment>
<dbReference type="InterPro" id="IPR001867">
    <property type="entry name" value="OmpR/PhoB-type_DNA-bd"/>
</dbReference>
<dbReference type="Gene3D" id="1.25.40.10">
    <property type="entry name" value="Tetratricopeptide repeat domain"/>
    <property type="match status" value="3"/>
</dbReference>
<keyword evidence="2 4" id="KW-0238">DNA-binding</keyword>
<dbReference type="Gene3D" id="1.10.10.10">
    <property type="entry name" value="Winged helix-like DNA-binding domain superfamily/Winged helix DNA-binding domain"/>
    <property type="match status" value="1"/>
</dbReference>
<reference evidence="7 8" key="1">
    <citation type="submission" date="2019-03" db="EMBL/GenBank/DDBJ databases">
        <title>Draft genome sequences of novel Actinobacteria.</title>
        <authorList>
            <person name="Sahin N."/>
            <person name="Ay H."/>
            <person name="Saygin H."/>
        </authorList>
    </citation>
    <scope>NUCLEOTIDE SEQUENCE [LARGE SCALE GENOMIC DNA]</scope>
    <source>
        <strain evidence="7 8">JCM 30547</strain>
    </source>
</reference>
<organism evidence="7 8">
    <name type="scientific">Kribbella albertanoniae</name>
    <dbReference type="NCBI Taxonomy" id="1266829"/>
    <lineage>
        <taxon>Bacteria</taxon>
        <taxon>Bacillati</taxon>
        <taxon>Actinomycetota</taxon>
        <taxon>Actinomycetes</taxon>
        <taxon>Propionibacteriales</taxon>
        <taxon>Kribbellaceae</taxon>
        <taxon>Kribbella</taxon>
    </lineage>
</organism>
<dbReference type="InterPro" id="IPR027417">
    <property type="entry name" value="P-loop_NTPase"/>
</dbReference>
<feature type="domain" description="HTH cro/C1-type" evidence="5">
    <location>
        <begin position="16"/>
        <end position="71"/>
    </location>
</feature>
<dbReference type="Pfam" id="PF13191">
    <property type="entry name" value="AAA_16"/>
    <property type="match status" value="1"/>
</dbReference>
<dbReference type="PROSITE" id="PS50943">
    <property type="entry name" value="HTH_CROC1"/>
    <property type="match status" value="1"/>
</dbReference>
<dbReference type="SMART" id="SM00382">
    <property type="entry name" value="AAA"/>
    <property type="match status" value="1"/>
</dbReference>
<proteinExistence type="inferred from homology"/>
<dbReference type="InterPro" id="IPR001387">
    <property type="entry name" value="Cro/C1-type_HTH"/>
</dbReference>
<evidence type="ECO:0000256" key="1">
    <source>
        <dbReference type="ARBA" id="ARBA00005820"/>
    </source>
</evidence>
<dbReference type="Gene3D" id="3.40.50.300">
    <property type="entry name" value="P-loop containing nucleotide triphosphate hydrolases"/>
    <property type="match status" value="1"/>
</dbReference>
<dbReference type="InterPro" id="IPR011990">
    <property type="entry name" value="TPR-like_helical_dom_sf"/>
</dbReference>
<name>A0A4R4PUQ4_9ACTN</name>
<dbReference type="InterPro" id="IPR016032">
    <property type="entry name" value="Sig_transdc_resp-reg_C-effctor"/>
</dbReference>
<evidence type="ECO:0000256" key="3">
    <source>
        <dbReference type="PROSITE-ProRule" id="PRU00339"/>
    </source>
</evidence>
<evidence type="ECO:0000256" key="4">
    <source>
        <dbReference type="PROSITE-ProRule" id="PRU01091"/>
    </source>
</evidence>
<dbReference type="SUPFAM" id="SSF48452">
    <property type="entry name" value="TPR-like"/>
    <property type="match status" value="1"/>
</dbReference>
<dbReference type="PROSITE" id="PS50005">
    <property type="entry name" value="TPR"/>
    <property type="match status" value="1"/>
</dbReference>
<dbReference type="EMBL" id="SMKA01000113">
    <property type="protein sequence ID" value="TDC26137.1"/>
    <property type="molecule type" value="Genomic_DNA"/>
</dbReference>
<dbReference type="PANTHER" id="PTHR47691">
    <property type="entry name" value="REGULATOR-RELATED"/>
    <property type="match status" value="1"/>
</dbReference>
<dbReference type="SMART" id="SM00862">
    <property type="entry name" value="Trans_reg_C"/>
    <property type="match status" value="1"/>
</dbReference>
<dbReference type="InterPro" id="IPR003593">
    <property type="entry name" value="AAA+_ATPase"/>
</dbReference>
<gene>
    <name evidence="7" type="ORF">E1261_23020</name>
</gene>
<evidence type="ECO:0000259" key="5">
    <source>
        <dbReference type="PROSITE" id="PS50943"/>
    </source>
</evidence>
<dbReference type="Pfam" id="PF13560">
    <property type="entry name" value="HTH_31"/>
    <property type="match status" value="1"/>
</dbReference>
<feature type="domain" description="OmpR/PhoB-type" evidence="6">
    <location>
        <begin position="86"/>
        <end position="188"/>
    </location>
</feature>
<dbReference type="SUPFAM" id="SSF52540">
    <property type="entry name" value="P-loop containing nucleoside triphosphate hydrolases"/>
    <property type="match status" value="1"/>
</dbReference>
<dbReference type="InterPro" id="IPR041664">
    <property type="entry name" value="AAA_16"/>
</dbReference>
<evidence type="ECO:0000256" key="2">
    <source>
        <dbReference type="ARBA" id="ARBA00023125"/>
    </source>
</evidence>
<accession>A0A4R4PUQ4</accession>
<dbReference type="PRINTS" id="PR00364">
    <property type="entry name" value="DISEASERSIST"/>
</dbReference>
<dbReference type="AlphaFoldDB" id="A0A4R4PUQ4"/>
<keyword evidence="8" id="KW-1185">Reference proteome</keyword>
<dbReference type="InterPro" id="IPR005158">
    <property type="entry name" value="BTAD"/>
</dbReference>
<dbReference type="GO" id="GO:0006355">
    <property type="term" value="P:regulation of DNA-templated transcription"/>
    <property type="evidence" value="ECO:0007669"/>
    <property type="project" value="InterPro"/>
</dbReference>
<dbReference type="SMART" id="SM00530">
    <property type="entry name" value="HTH_XRE"/>
    <property type="match status" value="1"/>
</dbReference>
<dbReference type="SUPFAM" id="SSF47413">
    <property type="entry name" value="lambda repressor-like DNA-binding domains"/>
    <property type="match status" value="1"/>
</dbReference>
<dbReference type="Gene3D" id="1.10.260.40">
    <property type="entry name" value="lambda repressor-like DNA-binding domains"/>
    <property type="match status" value="1"/>
</dbReference>
<dbReference type="PANTHER" id="PTHR47691:SF3">
    <property type="entry name" value="HTH-TYPE TRANSCRIPTIONAL REGULATOR RV0890C-RELATED"/>
    <property type="match status" value="1"/>
</dbReference>
<dbReference type="InterPro" id="IPR010982">
    <property type="entry name" value="Lambda_DNA-bd_dom_sf"/>
</dbReference>
<dbReference type="InterPro" id="IPR036388">
    <property type="entry name" value="WH-like_DNA-bd_sf"/>
</dbReference>
<keyword evidence="3" id="KW-0802">TPR repeat</keyword>
<feature type="DNA-binding region" description="OmpR/PhoB-type" evidence="4">
    <location>
        <begin position="86"/>
        <end position="188"/>
    </location>
</feature>
<dbReference type="SUPFAM" id="SSF81901">
    <property type="entry name" value="HCP-like"/>
    <property type="match status" value="1"/>
</dbReference>
<dbReference type="Pfam" id="PF03704">
    <property type="entry name" value="BTAD"/>
    <property type="match status" value="1"/>
</dbReference>
<dbReference type="Proteomes" id="UP000295075">
    <property type="component" value="Unassembled WGS sequence"/>
</dbReference>
<dbReference type="SMART" id="SM01043">
    <property type="entry name" value="BTAD"/>
    <property type="match status" value="1"/>
</dbReference>
<dbReference type="CDD" id="cd00093">
    <property type="entry name" value="HTH_XRE"/>
    <property type="match status" value="1"/>
</dbReference>
<dbReference type="SUPFAM" id="SSF46894">
    <property type="entry name" value="C-terminal effector domain of the bipartite response regulators"/>
    <property type="match status" value="1"/>
</dbReference>
<evidence type="ECO:0000313" key="8">
    <source>
        <dbReference type="Proteomes" id="UP000295075"/>
    </source>
</evidence>
<protein>
    <submittedName>
        <fullName evidence="7">Helix-turn-helix domain-containing protein</fullName>
    </submittedName>
</protein>
<dbReference type="Pfam" id="PF00486">
    <property type="entry name" value="Trans_reg_C"/>
    <property type="match status" value="1"/>
</dbReference>
<dbReference type="OrthoDB" id="4326794at2"/>
<sequence length="1086" mass="115537">MLAVPTPRDTGFGDLLRNLRQDAGQTQRELADLAGLSAGAIRDLEQGRSRGPRPESIESIATALALSSADAETLRAAAMASRAVTTPAASTGGPLRICVLGPLEAWHGEVPVPIGGGPQRILLARLALSAGTTVAQTELVDLLWPYDVPSNAANLLQTRIARLRRLLETGSPAPEVIVGGPAGYRLAVSTESLDLLAFRALTTEAERAEPTTALAKLSQAVDLWRGTTDVELIDTSPLYVAISNEYAATVRTLARSAREAGRPEQALRALRDLAGQQELDEPLHAELIHTLAAADRQAEALVTYDRIRSALAAQLGVDPGEGLRSAHLEVLRRGASAQAERAVVQQTPSAPPDFVGRADELTAICTALSRPGALSSRAVLISGIPGVGKTALALAAAHRLRSQYPDGQLYADLRGADAVAPEPLQILGRFLRALGIPGRRIGTDAAEAAALLRSELADRRMLILLDNAQDAAQIRPLLPGAGGSDVIITCRRRLPDLATTHVVDLEPLPHDDAVRLIAATAGTRRLDDDRSGVSALAEACARLPLALRIAGARLATRRQWTVADLAHRLEDGNRRLTELSLGESSVLSSFDLSYADLSADAQRAFRLCSLHPGDDFSAESAGVLLGIPTAAADRVLEVLLEANMLLQHTKNRFRFHDLLGLYSHRLLADDAEGTAARTRLYTWYLEATTAAMDLVHPELVRLATHPAPGTFFGSRADALDWLDEEITALLAVVRNTAHSDDRSLSWRIVDQLRGYFLLRRHVDGWMPAAQAGLTAAETAGDDAARVTMLISHSQAVGALGRDEEGLADGLTAYSLAVAIGWPAAAAYLAYIIGWFHQLRGELADAELWTHRALEATENDQHGHLRAIVLNSLGMIRLYQGELQEAADLFGAALQVSDTGPDMATLAIRGNLASAVRQLGEADQAAALLSDVLDAHHRRSYPRGELSTLDELARLYVQRGDGPAALQAAHRAYELAVTIQDPAAQAKTAATVAQVQLALGDAPAAVRWIETCLPIARGTYPYLEAEALITLSQARRAIGEPAAATEAAVQAASIAAACGFRLLSEQAALVDVLELGQGSLKVGEQPL</sequence>
<evidence type="ECO:0000259" key="6">
    <source>
        <dbReference type="PROSITE" id="PS51755"/>
    </source>
</evidence>
<feature type="repeat" description="TPR" evidence="3">
    <location>
        <begin position="866"/>
        <end position="899"/>
    </location>
</feature>
<dbReference type="GO" id="GO:0000160">
    <property type="term" value="P:phosphorelay signal transduction system"/>
    <property type="evidence" value="ECO:0007669"/>
    <property type="project" value="InterPro"/>
</dbReference>